<keyword evidence="3" id="KW-0997">Cell inner membrane</keyword>
<feature type="transmembrane region" description="Helical" evidence="7">
    <location>
        <begin position="314"/>
        <end position="343"/>
    </location>
</feature>
<gene>
    <name evidence="9" type="ORF">GOM49_14100</name>
</gene>
<evidence type="ECO:0000313" key="9">
    <source>
        <dbReference type="EMBL" id="QGU96074.1"/>
    </source>
</evidence>
<proteinExistence type="predicted"/>
<evidence type="ECO:0000256" key="3">
    <source>
        <dbReference type="ARBA" id="ARBA00022519"/>
    </source>
</evidence>
<evidence type="ECO:0000256" key="5">
    <source>
        <dbReference type="ARBA" id="ARBA00022989"/>
    </source>
</evidence>
<dbReference type="EMBL" id="CP046522">
    <property type="protein sequence ID" value="QGU96074.1"/>
    <property type="molecule type" value="Genomic_DNA"/>
</dbReference>
<feature type="transmembrane region" description="Helical" evidence="7">
    <location>
        <begin position="355"/>
        <end position="375"/>
    </location>
</feature>
<sequence>MAMGVFLGTLFSFMFFGIPIAVVLVICAITLMLYLGLFDMMSVAQAMVAGTNSFPLMAIPFFMLAGEIMAVGGLSARIVNFANLSVGKVKGGLGYAAIIASIIFAGLSGSAVADAAALGAILIPIMTKNNYKLGRSAAFICAGAVIAPIIPPSIPMIVLGTSVNLSITRLFMAGLVPGVVLGIILLITWFFIVRIDGYNDTIHYTKEERNAIVKDSLPALFMPVLIVGGIRLGIFTPTEAGAFAVVYALLVCTLVYKELNASQIGEIFSAAAKSTSTVMLIVAAASAVGFYITTAQVPAQVATALGGLVGNPAMLLLVINVFLFALGMVMDLTPNILIFAPVLFPVIKQAGIDPYFFALIMCLNLCIGLITPPVGTVLYVGCGVAKIDFGELCKAIMPFLLVEIGVLLLCTFIPSLVMTPLKLIMGS</sequence>
<reference evidence="9 10" key="1">
    <citation type="submission" date="2019-12" db="EMBL/GenBank/DDBJ databases">
        <title>Genome sequenceing of Clostridium bovifaecis.</title>
        <authorList>
            <person name="Yao Y."/>
        </authorList>
    </citation>
    <scope>NUCLEOTIDE SEQUENCE [LARGE SCALE GENOMIC DNA]</scope>
    <source>
        <strain evidence="9 10">BXX</strain>
    </source>
</reference>
<feature type="transmembrane region" description="Helical" evidence="7">
    <location>
        <begin position="95"/>
        <end position="125"/>
    </location>
</feature>
<feature type="transmembrane region" description="Helical" evidence="7">
    <location>
        <begin position="56"/>
        <end position="75"/>
    </location>
</feature>
<dbReference type="Proteomes" id="UP000422764">
    <property type="component" value="Chromosome"/>
</dbReference>
<feature type="transmembrane region" description="Helical" evidence="7">
    <location>
        <begin position="395"/>
        <end position="417"/>
    </location>
</feature>
<keyword evidence="10" id="KW-1185">Reference proteome</keyword>
<dbReference type="GO" id="GO:0022857">
    <property type="term" value="F:transmembrane transporter activity"/>
    <property type="evidence" value="ECO:0007669"/>
    <property type="project" value="TreeGrafter"/>
</dbReference>
<accession>A0A6I6F4G3</accession>
<evidence type="ECO:0000256" key="4">
    <source>
        <dbReference type="ARBA" id="ARBA00022692"/>
    </source>
</evidence>
<feature type="transmembrane region" description="Helical" evidence="7">
    <location>
        <begin position="6"/>
        <end position="35"/>
    </location>
</feature>
<keyword evidence="2" id="KW-1003">Cell membrane</keyword>
<organism evidence="9 10">
    <name type="scientific">Clostridium bovifaecis</name>
    <dbReference type="NCBI Taxonomy" id="2184719"/>
    <lineage>
        <taxon>Bacteria</taxon>
        <taxon>Bacillati</taxon>
        <taxon>Bacillota</taxon>
        <taxon>Clostridia</taxon>
        <taxon>Eubacteriales</taxon>
        <taxon>Clostridiaceae</taxon>
        <taxon>Clostridium</taxon>
    </lineage>
</organism>
<evidence type="ECO:0000259" key="8">
    <source>
        <dbReference type="Pfam" id="PF06808"/>
    </source>
</evidence>
<evidence type="ECO:0000256" key="1">
    <source>
        <dbReference type="ARBA" id="ARBA00004429"/>
    </source>
</evidence>
<feature type="transmembrane region" description="Helical" evidence="7">
    <location>
        <begin position="137"/>
        <end position="158"/>
    </location>
</feature>
<name>A0A6I6F4G3_9CLOT</name>
<evidence type="ECO:0000256" key="2">
    <source>
        <dbReference type="ARBA" id="ARBA00022475"/>
    </source>
</evidence>
<comment type="subcellular location">
    <subcellularLocation>
        <location evidence="1">Cell inner membrane</location>
        <topology evidence="1">Multi-pass membrane protein</topology>
    </subcellularLocation>
</comment>
<dbReference type="GO" id="GO:0005886">
    <property type="term" value="C:plasma membrane"/>
    <property type="evidence" value="ECO:0007669"/>
    <property type="project" value="UniProtKB-SubCell"/>
</dbReference>
<feature type="domain" description="TRAP C4-dicarboxylate transport system permease DctM subunit" evidence="8">
    <location>
        <begin position="7"/>
        <end position="415"/>
    </location>
</feature>
<dbReference type="Pfam" id="PF06808">
    <property type="entry name" value="DctM"/>
    <property type="match status" value="1"/>
</dbReference>
<dbReference type="InterPro" id="IPR004681">
    <property type="entry name" value="TRAP_DctM"/>
</dbReference>
<keyword evidence="6 7" id="KW-0472">Membrane</keyword>
<dbReference type="NCBIfam" id="TIGR00786">
    <property type="entry name" value="dctM"/>
    <property type="match status" value="1"/>
</dbReference>
<dbReference type="PIRSF" id="PIRSF006066">
    <property type="entry name" value="HI0050"/>
    <property type="match status" value="1"/>
</dbReference>
<dbReference type="InterPro" id="IPR010656">
    <property type="entry name" value="DctM"/>
</dbReference>
<evidence type="ECO:0000313" key="10">
    <source>
        <dbReference type="Proteomes" id="UP000422764"/>
    </source>
</evidence>
<protein>
    <submittedName>
        <fullName evidence="9">TRAP transporter large permease subunit</fullName>
    </submittedName>
</protein>
<feature type="transmembrane region" description="Helical" evidence="7">
    <location>
        <begin position="277"/>
        <end position="294"/>
    </location>
</feature>
<dbReference type="AlphaFoldDB" id="A0A6I6F4G3"/>
<feature type="transmembrane region" description="Helical" evidence="7">
    <location>
        <begin position="240"/>
        <end position="256"/>
    </location>
</feature>
<keyword evidence="4 7" id="KW-0812">Transmembrane</keyword>
<dbReference type="PANTHER" id="PTHR33362:SF4">
    <property type="entry name" value="2,3-DIKETO-L-GULONATE TRAP TRANSPORTER LARGE PERMEASE PROTEIN YIAN"/>
    <property type="match status" value="1"/>
</dbReference>
<evidence type="ECO:0000256" key="7">
    <source>
        <dbReference type="SAM" id="Phobius"/>
    </source>
</evidence>
<feature type="transmembrane region" description="Helical" evidence="7">
    <location>
        <begin position="216"/>
        <end position="234"/>
    </location>
</feature>
<keyword evidence="5 7" id="KW-1133">Transmembrane helix</keyword>
<evidence type="ECO:0000256" key="6">
    <source>
        <dbReference type="ARBA" id="ARBA00023136"/>
    </source>
</evidence>
<feature type="transmembrane region" description="Helical" evidence="7">
    <location>
        <begin position="170"/>
        <end position="195"/>
    </location>
</feature>
<dbReference type="PANTHER" id="PTHR33362">
    <property type="entry name" value="SIALIC ACID TRAP TRANSPORTER PERMEASE PROTEIN SIAT-RELATED"/>
    <property type="match status" value="1"/>
</dbReference>